<dbReference type="NCBIfam" id="TIGR02556">
    <property type="entry name" value="cas_TM1802"/>
    <property type="match status" value="1"/>
</dbReference>
<dbReference type="Pfam" id="PF09484">
    <property type="entry name" value="Cas_TM1802"/>
    <property type="match status" value="1"/>
</dbReference>
<gene>
    <name evidence="1" type="ORF">B0I26_10719</name>
</gene>
<evidence type="ECO:0000313" key="2">
    <source>
        <dbReference type="Proteomes" id="UP000248555"/>
    </source>
</evidence>
<dbReference type="InterPro" id="IPR013420">
    <property type="entry name" value="CRISPR-assoc_prot_Cas8b/Csh1_C"/>
</dbReference>
<dbReference type="Proteomes" id="UP000248555">
    <property type="component" value="Unassembled WGS sequence"/>
</dbReference>
<evidence type="ECO:0000313" key="1">
    <source>
        <dbReference type="EMBL" id="RAK19102.1"/>
    </source>
</evidence>
<dbReference type="RefSeq" id="WP_111645254.1">
    <property type="nucleotide sequence ID" value="NZ_QLMH01000007.1"/>
</dbReference>
<proteinExistence type="predicted"/>
<dbReference type="NCBIfam" id="TIGR02591">
    <property type="entry name" value="cas_Csh1"/>
    <property type="match status" value="1"/>
</dbReference>
<sequence>MIEAVAQIGKLALESKRKSTVDQLIEDPGYPYSLNILLSEKNGEFFWEGTEIEETSDDFRQYLFRNGSSRGTNYSPTARITTLSNTFQQKVLGWFKKTQRSGNSTNPYFSAIYQLLIDRQDSILTELEEKFTQLNDRAIISLKINGQFLYDIPAFVDAFLFLVNEKDLELSASNQVCSICGQRKDIVIGKMSVFRFYTLDKPGFVAGGFDEQQAWRNYPVCLTCKTFIEEGRRIIEDRLRFNFYGLSYLLVPKFILSPNLDDEDYQSIFEFLYSQDKEVRLQHKKAQSFMTTEEDILETLADVNNTLAINLMFLQKIQSAERILLLIEDVLPSRLKELFKAKIHVEKLLYSEGTHPFHFGFIRTFFSGSVDKYFLDIVESVFRERSLHFPFLLKFIMQEIRKDFYEAESNSSFFYKVRQAIAVILFLEQSGVLGTKGGNTMGSRFDSLFEVFGQQMDTNEKKAIFLLGALTQMLLDVQQSKRNSKPFLKQLMSLKMDERTMKGLLPKVINKLQEYEAYQRSHQQLAEEISTLFMTAQKNWKMSIDELNFYFVCGMNLVSKVKENLFTKEEAAIDAE</sequence>
<dbReference type="OrthoDB" id="5422815at2"/>
<keyword evidence="2" id="KW-1185">Reference proteome</keyword>
<accession>A0A327YFV6</accession>
<dbReference type="InterPro" id="IPR013389">
    <property type="entry name" value="CRISPR-assoc_prot_Cas8b"/>
</dbReference>
<reference evidence="1 2" key="1">
    <citation type="submission" date="2018-06" db="EMBL/GenBank/DDBJ databases">
        <title>Genomic Encyclopedia of Type Strains, Phase III (KMG-III): the genomes of soil and plant-associated and newly described type strains.</title>
        <authorList>
            <person name="Whitman W."/>
        </authorList>
    </citation>
    <scope>NUCLEOTIDE SEQUENCE [LARGE SCALE GENOMIC DNA]</scope>
    <source>
        <strain evidence="1 2">CGMCC 1.8979</strain>
    </source>
</reference>
<dbReference type="AlphaFoldDB" id="A0A327YFV6"/>
<comment type="caution">
    <text evidence="1">The sequence shown here is derived from an EMBL/GenBank/DDBJ whole genome shotgun (WGS) entry which is preliminary data.</text>
</comment>
<dbReference type="EMBL" id="QLMH01000007">
    <property type="protein sequence ID" value="RAK19102.1"/>
    <property type="molecule type" value="Genomic_DNA"/>
</dbReference>
<organism evidence="1 2">
    <name type="scientific">Paranoxybacillus vitaminiphilus</name>
    <dbReference type="NCBI Taxonomy" id="581036"/>
    <lineage>
        <taxon>Bacteria</taxon>
        <taxon>Bacillati</taxon>
        <taxon>Bacillota</taxon>
        <taxon>Bacilli</taxon>
        <taxon>Bacillales</taxon>
        <taxon>Anoxybacillaceae</taxon>
        <taxon>Paranoxybacillus</taxon>
    </lineage>
</organism>
<name>A0A327YFV6_9BACL</name>
<protein>
    <submittedName>
        <fullName evidence="1">CRISPR-associated Csh1 family protein</fullName>
    </submittedName>
</protein>